<dbReference type="AlphaFoldDB" id="A0A1E3AXX1"/>
<protein>
    <submittedName>
        <fullName evidence="1">Uncharacterized protein</fullName>
    </submittedName>
</protein>
<dbReference type="PATRIC" id="fig|1432052.3.peg.1193"/>
<reference evidence="1 2" key="1">
    <citation type="submission" date="2016-07" db="EMBL/GenBank/DDBJ databases">
        <title>Characterization of isolates of Eisenbergiella tayi derived from blood cultures, using whole genome sequencing.</title>
        <authorList>
            <person name="Burdz T."/>
            <person name="Wiebe D."/>
            <person name="Huynh C."/>
            <person name="Bernard K."/>
        </authorList>
    </citation>
    <scope>NUCLEOTIDE SEQUENCE [LARGE SCALE GENOMIC DNA]</scope>
    <source>
        <strain evidence="1 2">NML 120489</strain>
    </source>
</reference>
<dbReference type="Proteomes" id="UP000095003">
    <property type="component" value="Unassembled WGS sequence"/>
</dbReference>
<dbReference type="RefSeq" id="WP_069156018.1">
    <property type="nucleotide sequence ID" value="NZ_MCGI01000001.1"/>
</dbReference>
<evidence type="ECO:0000313" key="2">
    <source>
        <dbReference type="Proteomes" id="UP000095003"/>
    </source>
</evidence>
<dbReference type="GeneID" id="93299588"/>
<name>A0A1E3AXX1_9FIRM</name>
<dbReference type="EMBL" id="MCGI01000001">
    <property type="protein sequence ID" value="ODM13371.1"/>
    <property type="molecule type" value="Genomic_DNA"/>
</dbReference>
<accession>A0A1E3AXX1</accession>
<gene>
    <name evidence="1" type="ORF">BEH84_01086</name>
</gene>
<organism evidence="1 2">
    <name type="scientific">Eisenbergiella tayi</name>
    <dbReference type="NCBI Taxonomy" id="1432052"/>
    <lineage>
        <taxon>Bacteria</taxon>
        <taxon>Bacillati</taxon>
        <taxon>Bacillota</taxon>
        <taxon>Clostridia</taxon>
        <taxon>Lachnospirales</taxon>
        <taxon>Lachnospiraceae</taxon>
        <taxon>Eisenbergiella</taxon>
    </lineage>
</organism>
<proteinExistence type="predicted"/>
<comment type="caution">
    <text evidence="1">The sequence shown here is derived from an EMBL/GenBank/DDBJ whole genome shotgun (WGS) entry which is preliminary data.</text>
</comment>
<sequence length="329" mass="38974">MNKKCKWIFYEKRCKFRNFYFHKVIRRHICEKYFNFDPVMHFYANKLVMGKMKTNRWLKEQIDFGQPFMAARFGNTELSVMTSVLKRRMFGTSPEIEARFNKWFARLGELSGFFPNDPKLAEKFTDLMLESCRYTDLLAMWHCEMDDYIITEYMPDVKLSFLNYLEPWRCKEPWSSALEGKKVLVIHPFEESIKEQYKKRNYIFPGTNVLPEFELKTLKAVQTIAGEKDERFDTWFDALDYMYNKALEIDFDIAVLGCGAYGFPLAAMLKRAGKQVIHMGGVTQILFGIKGRRWIENPRAELSFNDAWVFPRSSETPNKNKEVEGGCYW</sequence>
<evidence type="ECO:0000313" key="1">
    <source>
        <dbReference type="EMBL" id="ODM13371.1"/>
    </source>
</evidence>